<protein>
    <submittedName>
        <fullName evidence="1">Uncharacterized protein</fullName>
    </submittedName>
</protein>
<sequence length="105" mass="11616">MPYKVSNNEGYEDNVIYLVIPRFVATINTGAMSDSRARLRNEKHSISNMCTSSINRTPGTISAFPSSLHSATLNLIPNLRLYFTGISTEEGKKTLSPAVNYVDFV</sequence>
<name>A0A183JBT6_9TREM</name>
<evidence type="ECO:0000313" key="1">
    <source>
        <dbReference type="WBParaSite" id="SCUD_0000014001-mRNA-1"/>
    </source>
</evidence>
<reference evidence="1" key="1">
    <citation type="submission" date="2016-06" db="UniProtKB">
        <authorList>
            <consortium name="WormBaseParasite"/>
        </authorList>
    </citation>
    <scope>IDENTIFICATION</scope>
</reference>
<proteinExistence type="predicted"/>
<organism evidence="1">
    <name type="scientific">Schistosoma curassoni</name>
    <dbReference type="NCBI Taxonomy" id="6186"/>
    <lineage>
        <taxon>Eukaryota</taxon>
        <taxon>Metazoa</taxon>
        <taxon>Spiralia</taxon>
        <taxon>Lophotrochozoa</taxon>
        <taxon>Platyhelminthes</taxon>
        <taxon>Trematoda</taxon>
        <taxon>Digenea</taxon>
        <taxon>Strigeidida</taxon>
        <taxon>Schistosomatoidea</taxon>
        <taxon>Schistosomatidae</taxon>
        <taxon>Schistosoma</taxon>
    </lineage>
</organism>
<accession>A0A183JBT6</accession>
<dbReference type="AlphaFoldDB" id="A0A183JBT6"/>
<dbReference type="WBParaSite" id="SCUD_0000014001-mRNA-1">
    <property type="protein sequence ID" value="SCUD_0000014001-mRNA-1"/>
    <property type="gene ID" value="SCUD_0000014001"/>
</dbReference>